<reference evidence="1 2" key="1">
    <citation type="journal article" date="2022" name="Genome Biol. Evol.">
        <title>The Spruce Budworm Genome: Reconstructing the Evolutionary History of Antifreeze Proteins.</title>
        <authorList>
            <person name="Beliveau C."/>
            <person name="Gagne P."/>
            <person name="Picq S."/>
            <person name="Vernygora O."/>
            <person name="Keeling C.I."/>
            <person name="Pinkney K."/>
            <person name="Doucet D."/>
            <person name="Wen F."/>
            <person name="Johnston J.S."/>
            <person name="Maaroufi H."/>
            <person name="Boyle B."/>
            <person name="Laroche J."/>
            <person name="Dewar K."/>
            <person name="Juretic N."/>
            <person name="Blackburn G."/>
            <person name="Nisole A."/>
            <person name="Brunet B."/>
            <person name="Brandao M."/>
            <person name="Lumley L."/>
            <person name="Duan J."/>
            <person name="Quan G."/>
            <person name="Lucarotti C.J."/>
            <person name="Roe A.D."/>
            <person name="Sperling F.A.H."/>
            <person name="Levesque R.C."/>
            <person name="Cusson M."/>
        </authorList>
    </citation>
    <scope>NUCLEOTIDE SEQUENCE [LARGE SCALE GENOMIC DNA]</scope>
    <source>
        <strain evidence="1">Glfc:IPQL:Cfum</strain>
    </source>
</reference>
<name>A0ACC0K7T6_CHOFU</name>
<evidence type="ECO:0000313" key="1">
    <source>
        <dbReference type="EMBL" id="KAI8432449.1"/>
    </source>
</evidence>
<dbReference type="Proteomes" id="UP001064048">
    <property type="component" value="Chromosome 7"/>
</dbReference>
<gene>
    <name evidence="1" type="ORF">MSG28_004841</name>
</gene>
<sequence>MELPEDPGGTAPDIGHNVTIVDGSSTDGSCSQDNINRRKRHSVKTCRHCNKKRSRQRHGEPLIIKEDDCVCNIDDSRQRMHSIFAKPAPKPQSQHTISTADSMPATVNDSVPAQLLSNSNSTSTAPQPVGRLMYQKSDVAPFNVHVQRMQTSENDNVSLHPVVFGKFLRKNNVSQIVNGSLKRIGRNRVTISFSDFQAANNFLTNPALSASNYKTFIPTFSVTRLGIVRGVPSEWSEEEVLENISVPIGCGPILKVRRLKRKVIESGVNELKPTESVVLTFDGQVLPKRIFMCYAALPVDLYIYPTIQCYNCCRFGHVREHSDEATCAAALAKIMVETADNVFPVKKVGGNNIPSPPWWDSECTTAAKGRKEAELAYRESSTNENFDIVLDAIDKAKKLFKKKKFEGWRNFCLSVSPNTNPSVVWNNIKRFRSAFKEDCSSNLPSSLTDEFLDKLAPPTVPEFIPLSPVLDLSGLNGPFTLLELKGAICKTKDSAPGPDVSFGWVPSHCDISGNVIADRLANEAVKDGDLFPYRNYSHDLAALAGSSLRENWREKWIESCQIKGKHYYSIQPSIPSKPWFGKTKFGKRATCCLIRMRLGHVCTPDNLAKFKLVESGVCSSNEFIKEFLNSKSADEQLKFLKQYLNKNKEFLDEVTVEFLVLLFWGADAKHPVKGFLKKHITESRKLEEPFTQHLIEVIKDEIKGSADMPYGSYISVMTHLDTCIDKFPPGAKAVSVLELDVAMYLLQCLESCVATLNKEDGSGDAKAPLAPTEINKIYDLAHLALRLLLYMIQKVTDANRSELRSMFGRIRAVATELMQGEEVPMDTKSVSGIVALNLHMFENGPDSWVELLDKEAEGESGTVALCMYSAVATAVPRPALLEPRGARPALLVLTDRVLDIGDRYSSSASHALAVARTVLAISKALAGAEPCVGGRLAARLAGYCWSHLDHHMDSVRHLAVQTLANVVAAAVHMEKEGCSPIIIIITIISPESSVPRTVNECDTAWRAGARRAHVGHMLRGVGRRGAGAAKSVVSGDPSALGDLFSALESLGSTRGAWAARTQLVARLGRGLRGLRGLVPAAAVAARHQPTQASVSLLHSDSVWALGAARGLRGLVPAAAVAARHQPTQASVSLLHSDSVWALGAARGLRGLVPAAAVAARHQPTQASVSLLHSDSVWALGAARGLRGLVPAAAVAARHQPTQASVSLLHSDSVWALGAARGLRGLVPAAAVAARHQPTQASVSLLHSDSVWALGAARGLRGLVPAAAVAARHQPTQASVSLLHSDSVWALGAARGLRGLVPAAAVAARHQPTQASVSLLHSDSVWALGAARGLRGLVPAAAVAARHQPTQASCLGSRGGAGAAGLVPAAAVAARHQPTQASVSLLHSDSVWALGAARGLRGLVPAAAVAARHQPTQASVSLLHSDSVWALGAARGLRGLVPAAAVAARHQPTQASATLFLETLLKRYTQEASPETVYEEFLRVIMDAARAETEPSALAVLQGVLAKAVLWDKTVLDYILPDKYQLHAYEGSDLKCILLVLGVVRKSDATYNYDILRQLHATAYDPDDEIRILALALVSSSPSSTAPLESEELDFVLSWIRHNINAQAPAFRQLMMAHMKKILRRLGNSQRFSSTRLFNAAASFSGDLRVLCFGSLVAGASHGRRACALQLLAWLPSPDEMIELPRLVEKKKLYVYGRNLWWSKERAELLYNVLEDTYEANKALALEVLKDCPPEFISKIEGPGDECLERLVRQASCVKPTECVSASYKLLLLFRRADTVTLDADTEGYPMRGWFCVVSRLVRELRAQTARARDPLAAARDAPMFGLLHCIHRVICCVDAQAIAGHAGWSQLVADVIAACAQVNARAEPVVSADSPEGLLPDSHHDACSDDGRPVTAQMVLMCAWRSVKETSLLLGTLVSRLALEGEGAAWTLSAAQVEAAGAALAALLARARHRGAFEQAYVGLTAVLARYTRGRAAQGDGGRAAQGHVGAALAALLARARHRGAFEQAYVGLTAVLARYTRGRAAQGDGGRAAQGHVGAALAALLARARHRGAFEQAYVGLTAVLARYTRAALPRETGAALPRDTYTRGRAAQGDGGRAAQGHVGAALAALLARARHRGAFEQAYVGLTAVLARYTRGRAAQGDGGRAAQGHVGAALAALLARARHRGAFEQAYVGLTAVLARYTRGRAAQGDGGRAAQGHVGAALAALLARARHRGAFEQAYVGLTAVLARYTRGRAAQGDGGRAAQGHVGAALAMDTWGPRWPRCWRAPGTAGLRTGLRGANCGAGQVHKGPRCPGRRGPRCQGHVGAALAALLARARHRGPSNRPTETGAALPRDTWGPRCPGTRGAALPRDTWGRAAHGHVGAALAALLARARHRGAFEQAYVGLTAVLARYTRGRAAQGDGGRAAQGHVGPPLAALLARARHRGAFEQAYVGLTAVLARYTRGRAAQGDGGRAAQGHVGAALAALLARARHRGAFEQAYVGLTAVLARYTRGRAAQGDGGRAAQGHVGAALPRDTWGPRCPGTRGGRAAHGHVGAALAALLARARHRGAFEQAYVGLTAVLARYTRGRAAQGDGGRAAQGHVGAALAALLARARHRGPFEQAYVG</sequence>
<comment type="caution">
    <text evidence="1">The sequence shown here is derived from an EMBL/GenBank/DDBJ whole genome shotgun (WGS) entry which is preliminary data.</text>
</comment>
<organism evidence="1 2">
    <name type="scientific">Choristoneura fumiferana</name>
    <name type="common">Spruce budworm moth</name>
    <name type="synonym">Archips fumiferana</name>
    <dbReference type="NCBI Taxonomy" id="7141"/>
    <lineage>
        <taxon>Eukaryota</taxon>
        <taxon>Metazoa</taxon>
        <taxon>Ecdysozoa</taxon>
        <taxon>Arthropoda</taxon>
        <taxon>Hexapoda</taxon>
        <taxon>Insecta</taxon>
        <taxon>Pterygota</taxon>
        <taxon>Neoptera</taxon>
        <taxon>Endopterygota</taxon>
        <taxon>Lepidoptera</taxon>
        <taxon>Glossata</taxon>
        <taxon>Ditrysia</taxon>
        <taxon>Tortricoidea</taxon>
        <taxon>Tortricidae</taxon>
        <taxon>Tortricinae</taxon>
        <taxon>Choristoneura</taxon>
    </lineage>
</organism>
<accession>A0ACC0K7T6</accession>
<protein>
    <submittedName>
        <fullName evidence="1">Uncharacterized protein</fullName>
    </submittedName>
</protein>
<keyword evidence="2" id="KW-1185">Reference proteome</keyword>
<proteinExistence type="predicted"/>
<dbReference type="EMBL" id="CM046107">
    <property type="protein sequence ID" value="KAI8432449.1"/>
    <property type="molecule type" value="Genomic_DNA"/>
</dbReference>
<evidence type="ECO:0000313" key="2">
    <source>
        <dbReference type="Proteomes" id="UP001064048"/>
    </source>
</evidence>